<dbReference type="NCBIfam" id="TIGR02861">
    <property type="entry name" value="SASP_H"/>
    <property type="match status" value="1"/>
</dbReference>
<comment type="induction">
    <text evidence="4">Expressed only in the forespore compartment of sporulating cells.</text>
</comment>
<evidence type="ECO:0000256" key="1">
    <source>
        <dbReference type="ARBA" id="ARBA00004288"/>
    </source>
</evidence>
<accession>A0A498DB62</accession>
<dbReference type="Proteomes" id="UP000270219">
    <property type="component" value="Unassembled WGS sequence"/>
</dbReference>
<dbReference type="HAMAP" id="MF_00667">
    <property type="entry name" value="SspH"/>
    <property type="match status" value="1"/>
</dbReference>
<dbReference type="GO" id="GO:0042601">
    <property type="term" value="C:endospore-forming forespore"/>
    <property type="evidence" value="ECO:0007669"/>
    <property type="project" value="InterPro"/>
</dbReference>
<comment type="similarity">
    <text evidence="2 4">Belongs to the SspH family.</text>
</comment>
<dbReference type="AlphaFoldDB" id="A0A498DB62"/>
<reference evidence="5 6" key="1">
    <citation type="submission" date="2018-10" db="EMBL/GenBank/DDBJ databases">
        <title>Oceanobacillus sp. YLB-02 draft genome.</title>
        <authorList>
            <person name="Yu L."/>
        </authorList>
    </citation>
    <scope>NUCLEOTIDE SEQUENCE [LARGE SCALE GENOMIC DNA]</scope>
    <source>
        <strain evidence="5 6">YLB-02</strain>
    </source>
</reference>
<comment type="caution">
    <text evidence="5">The sequence shown here is derived from an EMBL/GenBank/DDBJ whole genome shotgun (WGS) entry which is preliminary data.</text>
</comment>
<evidence type="ECO:0000256" key="3">
    <source>
        <dbReference type="ARBA" id="ARBA00022969"/>
    </source>
</evidence>
<protein>
    <recommendedName>
        <fullName evidence="4">Small, acid-soluble spore protein H</fullName>
        <shortName evidence="4">SASP H</shortName>
    </recommendedName>
</protein>
<keyword evidence="3 4" id="KW-0749">Sporulation</keyword>
<sequence>MEKERAKEIIQSQDFIPVQYKGKPVYINKLDEQSEVACVFPLDNLNSSFNVEISSLHDFNP</sequence>
<evidence type="ECO:0000256" key="2">
    <source>
        <dbReference type="ARBA" id="ARBA00006573"/>
    </source>
</evidence>
<evidence type="ECO:0000256" key="4">
    <source>
        <dbReference type="HAMAP-Rule" id="MF_00667"/>
    </source>
</evidence>
<dbReference type="Pfam" id="PF08141">
    <property type="entry name" value="SspH"/>
    <property type="match status" value="1"/>
</dbReference>
<dbReference type="GO" id="GO:0030435">
    <property type="term" value="P:sporulation resulting in formation of a cellular spore"/>
    <property type="evidence" value="ECO:0007669"/>
    <property type="project" value="UniProtKB-KW"/>
</dbReference>
<dbReference type="OrthoDB" id="2721675at2"/>
<proteinExistence type="evidence at transcript level"/>
<gene>
    <name evidence="4" type="primary">sspH</name>
    <name evidence="5" type="ORF">D8M04_14270</name>
</gene>
<dbReference type="InterPro" id="IPR012610">
    <property type="entry name" value="SASP_SspH"/>
</dbReference>
<name>A0A498DB62_9BACI</name>
<keyword evidence="6" id="KW-1185">Reference proteome</keyword>
<dbReference type="RefSeq" id="WP_121524084.1">
    <property type="nucleotide sequence ID" value="NZ_RCHR01000005.1"/>
</dbReference>
<organism evidence="5 6">
    <name type="scientific">Oceanobacillus piezotolerans</name>
    <dbReference type="NCBI Taxonomy" id="2448030"/>
    <lineage>
        <taxon>Bacteria</taxon>
        <taxon>Bacillati</taxon>
        <taxon>Bacillota</taxon>
        <taxon>Bacilli</taxon>
        <taxon>Bacillales</taxon>
        <taxon>Bacillaceae</taxon>
        <taxon>Oceanobacillus</taxon>
    </lineage>
</organism>
<evidence type="ECO:0000313" key="6">
    <source>
        <dbReference type="Proteomes" id="UP000270219"/>
    </source>
</evidence>
<evidence type="ECO:0000313" key="5">
    <source>
        <dbReference type="EMBL" id="RLL42717.1"/>
    </source>
</evidence>
<dbReference type="EMBL" id="RCHR01000005">
    <property type="protein sequence ID" value="RLL42717.1"/>
    <property type="molecule type" value="Genomic_DNA"/>
</dbReference>
<dbReference type="GO" id="GO:0030436">
    <property type="term" value="P:asexual sporulation"/>
    <property type="evidence" value="ECO:0007669"/>
    <property type="project" value="UniProtKB-UniRule"/>
</dbReference>
<comment type="subcellular location">
    <subcellularLocation>
        <location evidence="1 4">Spore core</location>
    </subcellularLocation>
</comment>